<feature type="compositionally biased region" description="Acidic residues" evidence="13">
    <location>
        <begin position="423"/>
        <end position="439"/>
    </location>
</feature>
<evidence type="ECO:0000313" key="15">
    <source>
        <dbReference type="Proteomes" id="UP000000304"/>
    </source>
</evidence>
<evidence type="ECO:0000313" key="14">
    <source>
        <dbReference type="EMBL" id="EDX13535.1"/>
    </source>
</evidence>
<keyword evidence="15" id="KW-1185">Reference proteome</keyword>
<dbReference type="GO" id="GO:0000179">
    <property type="term" value="F:rRNA (adenine-N6,N6-)-dimethyltransferase activity"/>
    <property type="evidence" value="ECO:0007669"/>
    <property type="project" value="UniProtKB-UniRule"/>
</dbReference>
<evidence type="ECO:0000256" key="11">
    <source>
        <dbReference type="PROSITE-ProRule" id="PRU01026"/>
    </source>
</evidence>
<evidence type="ECO:0000256" key="5">
    <source>
        <dbReference type="ARBA" id="ARBA00022691"/>
    </source>
</evidence>
<evidence type="ECO:0000256" key="12">
    <source>
        <dbReference type="RuleBase" id="RU362106"/>
    </source>
</evidence>
<feature type="compositionally biased region" description="Basic residues" evidence="13">
    <location>
        <begin position="446"/>
        <end position="457"/>
    </location>
</feature>
<dbReference type="KEGG" id="dsi:Dsimw501_GD18660"/>
<evidence type="ECO:0000256" key="9">
    <source>
        <dbReference type="ARBA" id="ARBA00023128"/>
    </source>
</evidence>
<evidence type="ECO:0000256" key="8">
    <source>
        <dbReference type="ARBA" id="ARBA00023015"/>
    </source>
</evidence>
<evidence type="ECO:0000256" key="7">
    <source>
        <dbReference type="ARBA" id="ARBA00022946"/>
    </source>
</evidence>
<dbReference type="HOGENOM" id="CLU_043862_0_0_1"/>
<evidence type="ECO:0000256" key="6">
    <source>
        <dbReference type="ARBA" id="ARBA00022884"/>
    </source>
</evidence>
<gene>
    <name evidence="14" type="primary">Dsim\GD18660</name>
    <name evidence="14" type="ORF">Dsim_GD18660</name>
</gene>
<dbReference type="GO" id="GO:0034246">
    <property type="term" value="F:mitochondrial transcription factor activity"/>
    <property type="evidence" value="ECO:0007669"/>
    <property type="project" value="TreeGrafter"/>
</dbReference>
<dbReference type="AlphaFoldDB" id="B4QVV5"/>
<dbReference type="Bgee" id="FBgn0190181">
    <property type="expression patterns" value="Expressed in embryo and 3 other cell types or tissues"/>
</dbReference>
<keyword evidence="8" id="KW-0805">Transcription regulation</keyword>
<dbReference type="GO" id="GO:0005759">
    <property type="term" value="C:mitochondrial matrix"/>
    <property type="evidence" value="ECO:0007669"/>
    <property type="project" value="TreeGrafter"/>
</dbReference>
<dbReference type="InterPro" id="IPR001737">
    <property type="entry name" value="KsgA/Erm"/>
</dbReference>
<name>B4QVV5_DROSI</name>
<evidence type="ECO:0000256" key="3">
    <source>
        <dbReference type="ARBA" id="ARBA00022603"/>
    </source>
</evidence>
<dbReference type="InterPro" id="IPR029063">
    <property type="entry name" value="SAM-dependent_MTases_sf"/>
</dbReference>
<evidence type="ECO:0000256" key="2">
    <source>
        <dbReference type="ARBA" id="ARBA00022552"/>
    </source>
</evidence>
<comment type="similarity">
    <text evidence="11 12">Belongs to the class I-like SAM-binding methyltransferase superfamily. rRNA adenine N(6)-methyltransferase family.</text>
</comment>
<dbReference type="PANTHER" id="PTHR11727:SF13">
    <property type="entry name" value="DIMETHYLADENOSINE TRANSFERASE 2, MITOCHONDRIAL"/>
    <property type="match status" value="1"/>
</dbReference>
<dbReference type="EMBL" id="CM000364">
    <property type="protein sequence ID" value="EDX13535.1"/>
    <property type="molecule type" value="Genomic_DNA"/>
</dbReference>
<dbReference type="Pfam" id="PF00398">
    <property type="entry name" value="RrnaAD"/>
    <property type="match status" value="1"/>
</dbReference>
<comment type="caution">
    <text evidence="11">Lacks conserved residue(s) required for the propagation of feature annotation.</text>
</comment>
<dbReference type="Proteomes" id="UP000000304">
    <property type="component" value="Chromosome 3R"/>
</dbReference>
<organism evidence="14 15">
    <name type="scientific">Drosophila simulans</name>
    <name type="common">Fruit fly</name>
    <dbReference type="NCBI Taxonomy" id="7240"/>
    <lineage>
        <taxon>Eukaryota</taxon>
        <taxon>Metazoa</taxon>
        <taxon>Ecdysozoa</taxon>
        <taxon>Arthropoda</taxon>
        <taxon>Hexapoda</taxon>
        <taxon>Insecta</taxon>
        <taxon>Pterygota</taxon>
        <taxon>Neoptera</taxon>
        <taxon>Endopterygota</taxon>
        <taxon>Diptera</taxon>
        <taxon>Brachycera</taxon>
        <taxon>Muscomorpha</taxon>
        <taxon>Ephydroidea</taxon>
        <taxon>Drosophilidae</taxon>
        <taxon>Drosophila</taxon>
        <taxon>Sophophora</taxon>
    </lineage>
</organism>
<dbReference type="SUPFAM" id="SSF53335">
    <property type="entry name" value="S-adenosyl-L-methionine-dependent methyltransferases"/>
    <property type="match status" value="1"/>
</dbReference>
<keyword evidence="9" id="KW-0496">Mitochondrion</keyword>
<evidence type="ECO:0000256" key="1">
    <source>
        <dbReference type="ARBA" id="ARBA00004173"/>
    </source>
</evidence>
<accession>B4QVV5</accession>
<feature type="binding site" evidence="11">
    <location>
        <position position="48"/>
    </location>
    <ligand>
        <name>S-adenosyl-L-methionine</name>
        <dbReference type="ChEBI" id="CHEBI:59789"/>
    </ligand>
</feature>
<keyword evidence="4 11" id="KW-0808">Transferase</keyword>
<keyword evidence="3 11" id="KW-0489">Methyltransferase</keyword>
<dbReference type="GO" id="GO:0003723">
    <property type="term" value="F:RNA binding"/>
    <property type="evidence" value="ECO:0007669"/>
    <property type="project" value="UniProtKB-UniRule"/>
</dbReference>
<dbReference type="PhylomeDB" id="B4QVV5"/>
<dbReference type="Gene3D" id="3.40.50.150">
    <property type="entry name" value="Vaccinia Virus protein VP39"/>
    <property type="match status" value="1"/>
</dbReference>
<dbReference type="OMA" id="QFRQWPE"/>
<feature type="binding site" evidence="11">
    <location>
        <position position="127"/>
    </location>
    <ligand>
        <name>S-adenosyl-L-methionine</name>
        <dbReference type="ChEBI" id="CHEBI:59789"/>
    </ligand>
</feature>
<dbReference type="EC" id="2.1.1.-" evidence="12"/>
<protein>
    <recommendedName>
        <fullName evidence="12">rRNA adenine N(6)-methyltransferase</fullName>
        <ecNumber evidence="12">2.1.1.-</ecNumber>
    </recommendedName>
</protein>
<reference evidence="14 15" key="1">
    <citation type="journal article" date="2007" name="Nature">
        <title>Evolution of genes and genomes on the Drosophila phylogeny.</title>
        <authorList>
            <consortium name="Drosophila 12 Genomes Consortium"/>
            <person name="Clark A.G."/>
            <person name="Eisen M.B."/>
            <person name="Smith D.R."/>
            <person name="Bergman C.M."/>
            <person name="Oliver B."/>
            <person name="Markow T.A."/>
            <person name="Kaufman T.C."/>
            <person name="Kellis M."/>
            <person name="Gelbart W."/>
            <person name="Iyer V.N."/>
            <person name="Pollard D.A."/>
            <person name="Sackton T.B."/>
            <person name="Larracuente A.M."/>
            <person name="Singh N.D."/>
            <person name="Abad J.P."/>
            <person name="Abt D.N."/>
            <person name="Adryan B."/>
            <person name="Aguade M."/>
            <person name="Akashi H."/>
            <person name="Anderson W.W."/>
            <person name="Aquadro C.F."/>
            <person name="Ardell D.H."/>
            <person name="Arguello R."/>
            <person name="Artieri C.G."/>
            <person name="Barbash D.A."/>
            <person name="Barker D."/>
            <person name="Barsanti P."/>
            <person name="Batterham P."/>
            <person name="Batzoglou S."/>
            <person name="Begun D."/>
            <person name="Bhutkar A."/>
            <person name="Blanco E."/>
            <person name="Bosak S.A."/>
            <person name="Bradley R.K."/>
            <person name="Brand A.D."/>
            <person name="Brent M.R."/>
            <person name="Brooks A.N."/>
            <person name="Brown R.H."/>
            <person name="Butlin R.K."/>
            <person name="Caggese C."/>
            <person name="Calvi B.R."/>
            <person name="Bernardo de Carvalho A."/>
            <person name="Caspi A."/>
            <person name="Castrezana S."/>
            <person name="Celniker S.E."/>
            <person name="Chang J.L."/>
            <person name="Chapple C."/>
            <person name="Chatterji S."/>
            <person name="Chinwalla A."/>
            <person name="Civetta A."/>
            <person name="Clifton S.W."/>
            <person name="Comeron J.M."/>
            <person name="Costello J.C."/>
            <person name="Coyne J.A."/>
            <person name="Daub J."/>
            <person name="David R.G."/>
            <person name="Delcher A.L."/>
            <person name="Delehaunty K."/>
            <person name="Do C.B."/>
            <person name="Ebling H."/>
            <person name="Edwards K."/>
            <person name="Eickbush T."/>
            <person name="Evans J.D."/>
            <person name="Filipski A."/>
            <person name="Findeiss S."/>
            <person name="Freyhult E."/>
            <person name="Fulton L."/>
            <person name="Fulton R."/>
            <person name="Garcia A.C."/>
            <person name="Gardiner A."/>
            <person name="Garfield D.A."/>
            <person name="Garvin B.E."/>
            <person name="Gibson G."/>
            <person name="Gilbert D."/>
            <person name="Gnerre S."/>
            <person name="Godfrey J."/>
            <person name="Good R."/>
            <person name="Gotea V."/>
            <person name="Gravely B."/>
            <person name="Greenberg A.J."/>
            <person name="Griffiths-Jones S."/>
            <person name="Gross S."/>
            <person name="Guigo R."/>
            <person name="Gustafson E.A."/>
            <person name="Haerty W."/>
            <person name="Hahn M.W."/>
            <person name="Halligan D.L."/>
            <person name="Halpern A.L."/>
            <person name="Halter G.M."/>
            <person name="Han M.V."/>
            <person name="Heger A."/>
            <person name="Hillier L."/>
            <person name="Hinrichs A.S."/>
            <person name="Holmes I."/>
            <person name="Hoskins R.A."/>
            <person name="Hubisz M.J."/>
            <person name="Hultmark D."/>
            <person name="Huntley M.A."/>
            <person name="Jaffe D.B."/>
            <person name="Jagadeeshan S."/>
            <person name="Jeck W.R."/>
            <person name="Johnson J."/>
            <person name="Jones C.D."/>
            <person name="Jordan W.C."/>
            <person name="Karpen G.H."/>
            <person name="Kataoka E."/>
            <person name="Keightley P.D."/>
            <person name="Kheradpour P."/>
            <person name="Kirkness E.F."/>
            <person name="Koerich L.B."/>
            <person name="Kristiansen K."/>
            <person name="Kudrna D."/>
            <person name="Kulathinal R.J."/>
            <person name="Kumar S."/>
            <person name="Kwok R."/>
            <person name="Lander E."/>
            <person name="Langley C.H."/>
            <person name="Lapoint R."/>
            <person name="Lazzaro B.P."/>
            <person name="Lee S.J."/>
            <person name="Levesque L."/>
            <person name="Li R."/>
            <person name="Lin C.F."/>
            <person name="Lin M.F."/>
            <person name="Lindblad-Toh K."/>
            <person name="Llopart A."/>
            <person name="Long M."/>
            <person name="Low L."/>
            <person name="Lozovsky E."/>
            <person name="Lu J."/>
            <person name="Luo M."/>
            <person name="Machado C.A."/>
            <person name="Makalowski W."/>
            <person name="Marzo M."/>
            <person name="Matsuda M."/>
            <person name="Matzkin L."/>
            <person name="McAllister B."/>
            <person name="McBride C.S."/>
            <person name="McKernan B."/>
            <person name="McKernan K."/>
            <person name="Mendez-Lago M."/>
            <person name="Minx P."/>
            <person name="Mollenhauer M.U."/>
            <person name="Montooth K."/>
            <person name="Mount S.M."/>
            <person name="Mu X."/>
            <person name="Myers E."/>
            <person name="Negre B."/>
            <person name="Newfeld S."/>
            <person name="Nielsen R."/>
            <person name="Noor M.A."/>
            <person name="O'Grady P."/>
            <person name="Pachter L."/>
            <person name="Papaceit M."/>
            <person name="Parisi M.J."/>
            <person name="Parisi M."/>
            <person name="Parts L."/>
            <person name="Pedersen J.S."/>
            <person name="Pesole G."/>
            <person name="Phillippy A.M."/>
            <person name="Ponting C.P."/>
            <person name="Pop M."/>
            <person name="Porcelli D."/>
            <person name="Powell J.R."/>
            <person name="Prohaska S."/>
            <person name="Pruitt K."/>
            <person name="Puig M."/>
            <person name="Quesneville H."/>
            <person name="Ram K.R."/>
            <person name="Rand D."/>
            <person name="Rasmussen M.D."/>
            <person name="Reed L.K."/>
            <person name="Reenan R."/>
            <person name="Reily A."/>
            <person name="Remington K.A."/>
            <person name="Rieger T.T."/>
            <person name="Ritchie M.G."/>
            <person name="Robin C."/>
            <person name="Rogers Y.H."/>
            <person name="Rohde C."/>
            <person name="Rozas J."/>
            <person name="Rubenfield M.J."/>
            <person name="Ruiz A."/>
            <person name="Russo S."/>
            <person name="Salzberg S.L."/>
            <person name="Sanchez-Gracia A."/>
            <person name="Saranga D.J."/>
            <person name="Sato H."/>
            <person name="Schaeffer S.W."/>
            <person name="Schatz M.C."/>
            <person name="Schlenke T."/>
            <person name="Schwartz R."/>
            <person name="Segarra C."/>
            <person name="Singh R.S."/>
            <person name="Sirot L."/>
            <person name="Sirota M."/>
            <person name="Sisneros N.B."/>
            <person name="Smith C.D."/>
            <person name="Smith T.F."/>
            <person name="Spieth J."/>
            <person name="Stage D.E."/>
            <person name="Stark A."/>
            <person name="Stephan W."/>
            <person name="Strausberg R.L."/>
            <person name="Strempel S."/>
            <person name="Sturgill D."/>
            <person name="Sutton G."/>
            <person name="Sutton G.G."/>
            <person name="Tao W."/>
            <person name="Teichmann S."/>
            <person name="Tobari Y.N."/>
            <person name="Tomimura Y."/>
            <person name="Tsolas J.M."/>
            <person name="Valente V.L."/>
            <person name="Venter E."/>
            <person name="Venter J.C."/>
            <person name="Vicario S."/>
            <person name="Vieira F.G."/>
            <person name="Vilella A.J."/>
            <person name="Villasante A."/>
            <person name="Walenz B."/>
            <person name="Wang J."/>
            <person name="Wasserman M."/>
            <person name="Watts T."/>
            <person name="Wilson D."/>
            <person name="Wilson R.K."/>
            <person name="Wing R.A."/>
            <person name="Wolfner M.F."/>
            <person name="Wong A."/>
            <person name="Wong G.K."/>
            <person name="Wu C.I."/>
            <person name="Wu G."/>
            <person name="Yamamoto D."/>
            <person name="Yang H.P."/>
            <person name="Yang S.P."/>
            <person name="Yorke J.A."/>
            <person name="Yoshida K."/>
            <person name="Zdobnov E."/>
            <person name="Zhang P."/>
            <person name="Zhang Y."/>
            <person name="Zimin A.V."/>
            <person name="Baldwin J."/>
            <person name="Abdouelleil A."/>
            <person name="Abdulkadir J."/>
            <person name="Abebe A."/>
            <person name="Abera B."/>
            <person name="Abreu J."/>
            <person name="Acer S.C."/>
            <person name="Aftuck L."/>
            <person name="Alexander A."/>
            <person name="An P."/>
            <person name="Anderson E."/>
            <person name="Anderson S."/>
            <person name="Arachi H."/>
            <person name="Azer M."/>
            <person name="Bachantsang P."/>
            <person name="Barry A."/>
            <person name="Bayul T."/>
            <person name="Berlin A."/>
            <person name="Bessette D."/>
            <person name="Bloom T."/>
            <person name="Blye J."/>
            <person name="Boguslavskiy L."/>
            <person name="Bonnet C."/>
            <person name="Boukhgalter B."/>
            <person name="Bourzgui I."/>
            <person name="Brown A."/>
            <person name="Cahill P."/>
            <person name="Channer S."/>
            <person name="Cheshatsang Y."/>
            <person name="Chuda L."/>
            <person name="Citroen M."/>
            <person name="Collymore A."/>
            <person name="Cooke P."/>
            <person name="Costello M."/>
            <person name="D'Aco K."/>
            <person name="Daza R."/>
            <person name="De Haan G."/>
            <person name="DeGray S."/>
            <person name="DeMaso C."/>
            <person name="Dhargay N."/>
            <person name="Dooley K."/>
            <person name="Dooley E."/>
            <person name="Doricent M."/>
            <person name="Dorje P."/>
            <person name="Dorjee K."/>
            <person name="Dupes A."/>
            <person name="Elong R."/>
            <person name="Falk J."/>
            <person name="Farina A."/>
            <person name="Faro S."/>
            <person name="Ferguson D."/>
            <person name="Fisher S."/>
            <person name="Foley C.D."/>
            <person name="Franke A."/>
            <person name="Friedrich D."/>
            <person name="Gadbois L."/>
            <person name="Gearin G."/>
            <person name="Gearin C.R."/>
            <person name="Giannoukos G."/>
            <person name="Goode T."/>
            <person name="Graham J."/>
            <person name="Grandbois E."/>
            <person name="Grewal S."/>
            <person name="Gyaltsen K."/>
            <person name="Hafez N."/>
            <person name="Hagos B."/>
            <person name="Hall J."/>
            <person name="Henson C."/>
            <person name="Hollinger A."/>
            <person name="Honan T."/>
            <person name="Huard M.D."/>
            <person name="Hughes L."/>
            <person name="Hurhula B."/>
            <person name="Husby M.E."/>
            <person name="Kamat A."/>
            <person name="Kanga B."/>
            <person name="Kashin S."/>
            <person name="Khazanovich D."/>
            <person name="Kisner P."/>
            <person name="Lance K."/>
            <person name="Lara M."/>
            <person name="Lee W."/>
            <person name="Lennon N."/>
            <person name="Letendre F."/>
            <person name="LeVine R."/>
            <person name="Lipovsky A."/>
            <person name="Liu X."/>
            <person name="Liu J."/>
            <person name="Liu S."/>
            <person name="Lokyitsang T."/>
            <person name="Lokyitsang Y."/>
            <person name="Lubonja R."/>
            <person name="Lui A."/>
            <person name="MacDonald P."/>
            <person name="Magnisalis V."/>
            <person name="Maru K."/>
            <person name="Matthews C."/>
            <person name="McCusker W."/>
            <person name="McDonough S."/>
            <person name="Mehta T."/>
            <person name="Meldrim J."/>
            <person name="Meneus L."/>
            <person name="Mihai O."/>
            <person name="Mihalev A."/>
            <person name="Mihova T."/>
            <person name="Mittelman R."/>
            <person name="Mlenga V."/>
            <person name="Montmayeur A."/>
            <person name="Mulrain L."/>
            <person name="Navidi A."/>
            <person name="Naylor J."/>
            <person name="Negash T."/>
            <person name="Nguyen T."/>
            <person name="Nguyen N."/>
            <person name="Nicol R."/>
            <person name="Norbu C."/>
            <person name="Norbu N."/>
            <person name="Novod N."/>
            <person name="O'Neill B."/>
            <person name="Osman S."/>
            <person name="Markiewicz E."/>
            <person name="Oyono O.L."/>
            <person name="Patti C."/>
            <person name="Phunkhang P."/>
            <person name="Pierre F."/>
            <person name="Priest M."/>
            <person name="Raghuraman S."/>
            <person name="Rege F."/>
            <person name="Reyes R."/>
            <person name="Rise C."/>
            <person name="Rogov P."/>
            <person name="Ross K."/>
            <person name="Ryan E."/>
            <person name="Settipalli S."/>
            <person name="Shea T."/>
            <person name="Sherpa N."/>
            <person name="Shi L."/>
            <person name="Shih D."/>
            <person name="Sparrow T."/>
            <person name="Spaulding J."/>
            <person name="Stalker J."/>
            <person name="Stange-Thomann N."/>
            <person name="Stavropoulos S."/>
            <person name="Stone C."/>
            <person name="Strader C."/>
            <person name="Tesfaye S."/>
            <person name="Thomson T."/>
            <person name="Thoulutsang Y."/>
            <person name="Thoulutsang D."/>
            <person name="Topham K."/>
            <person name="Topping I."/>
            <person name="Tsamla T."/>
            <person name="Vassiliev H."/>
            <person name="Vo A."/>
            <person name="Wangchuk T."/>
            <person name="Wangdi T."/>
            <person name="Weiand M."/>
            <person name="Wilkinson J."/>
            <person name="Wilson A."/>
            <person name="Yadav S."/>
            <person name="Young G."/>
            <person name="Yu Q."/>
            <person name="Zembek L."/>
            <person name="Zhong D."/>
            <person name="Zimmer A."/>
            <person name="Zwirko Z."/>
            <person name="Jaffe D.B."/>
            <person name="Alvarez P."/>
            <person name="Brockman W."/>
            <person name="Butler J."/>
            <person name="Chin C."/>
            <person name="Gnerre S."/>
            <person name="Grabherr M."/>
            <person name="Kleber M."/>
            <person name="Mauceli E."/>
            <person name="MacCallum I."/>
        </authorList>
    </citation>
    <scope>NUCLEOTIDE SEQUENCE [LARGE SCALE GENOMIC DNA]</scope>
    <source>
        <strain evidence="15">white501</strain>
    </source>
</reference>
<feature type="binding site" evidence="11">
    <location>
        <position position="101"/>
    </location>
    <ligand>
        <name>S-adenosyl-L-methionine</name>
        <dbReference type="ChEBI" id="CHEBI:59789"/>
    </ligand>
</feature>
<keyword evidence="2 12" id="KW-0698">rRNA processing</keyword>
<dbReference type="OrthoDB" id="9895503at2759"/>
<evidence type="ECO:0000256" key="4">
    <source>
        <dbReference type="ARBA" id="ARBA00022679"/>
    </source>
</evidence>
<evidence type="ECO:0000256" key="13">
    <source>
        <dbReference type="SAM" id="MobiDB-lite"/>
    </source>
</evidence>
<dbReference type="PROSITE" id="PS51689">
    <property type="entry name" value="SAM_RNA_A_N6_MT"/>
    <property type="match status" value="1"/>
</dbReference>
<keyword evidence="5 11" id="KW-0949">S-adenosyl-L-methionine</keyword>
<keyword evidence="10" id="KW-0804">Transcription</keyword>
<keyword evidence="7" id="KW-0809">Transit peptide</keyword>
<evidence type="ECO:0000256" key="10">
    <source>
        <dbReference type="ARBA" id="ARBA00023163"/>
    </source>
</evidence>
<comment type="subcellular location">
    <subcellularLocation>
        <location evidence="1">Mitochondrion</location>
    </subcellularLocation>
</comment>
<feature type="region of interest" description="Disordered" evidence="13">
    <location>
        <begin position="412"/>
        <end position="457"/>
    </location>
</feature>
<dbReference type="PIRSF" id="PIRSF027833">
    <property type="entry name" value="MtTFB2"/>
    <property type="match status" value="1"/>
</dbReference>
<dbReference type="GO" id="GO:0006391">
    <property type="term" value="P:transcription initiation at mitochondrial promoter"/>
    <property type="evidence" value="ECO:0007669"/>
    <property type="project" value="TreeGrafter"/>
</dbReference>
<keyword evidence="6 11" id="KW-0694">RNA-binding</keyword>
<dbReference type="STRING" id="7240.B4QVV5"/>
<sequence length="457" mass="52825">MLPLRCSWSLSRANYTTKARKELVTRYSAEFPEKLLNRKRKVPTHMYIANSKAAARISQYLEPHFQSSGCDTVMELNSGPGYFTRHLLDRESQFRRIILLESMDHFMPKIQELHTLYPERVKVRQGDFVNLWKLVYMDKMDGGSRVADLLSDVPQKAFTDDINMLVFGAVGSYPFFKHLINSLIFQTSLFNLGRCEMILAMPPPIYIHLTCNNEIGYLIYRSTSVLFQILFEHKFIAKVPREDFLPQQTAYSPTKSSKLGKVQSINPEYLYLVKFTPRRNLHELCQSQDLPALWFFIKQNYVSRRNRIIPNLEKWVPGCGPRLIINPQSPESVTPIYPDELPKKLPQYSCRSTTMSTRNYYPGINIYTQFGDLLPSQMLTLFSQFRQWPEYGESSFLASLENALLKLETANDEQNLEDGVTLPEEDDAEADEIIEEESPEPATTPAKRRRKAVPSCT</sequence>
<dbReference type="FunFam" id="3.40.50.150:FF:000637">
    <property type="entry name" value="rRNA adenine N(6)-methyltransferase"/>
    <property type="match status" value="1"/>
</dbReference>
<proteinExistence type="inferred from homology"/>
<dbReference type="PANTHER" id="PTHR11727">
    <property type="entry name" value="DIMETHYLADENOSINE TRANSFERASE"/>
    <property type="match status" value="1"/>
</dbReference>